<sequence length="107" mass="12095">MREEKGNNHDDEGNERLLTPALIMMVMKFRAKRGKMEVAGGGNEATPTSDEKDRLLTGGLRRKENREPVLAGWSFTMAVTTRTGNNLFLVGFLCVFFPFFIWCTFSS</sequence>
<keyword evidence="1" id="KW-1133">Transmembrane helix</keyword>
<dbReference type="EMBL" id="OZ034815">
    <property type="protein sequence ID" value="CAL1370253.1"/>
    <property type="molecule type" value="Genomic_DNA"/>
</dbReference>
<reference evidence="2 3" key="1">
    <citation type="submission" date="2024-04" db="EMBL/GenBank/DDBJ databases">
        <authorList>
            <person name="Fracassetti M."/>
        </authorList>
    </citation>
    <scope>NUCLEOTIDE SEQUENCE [LARGE SCALE GENOMIC DNA]</scope>
</reference>
<accession>A0AAV2D8S7</accession>
<keyword evidence="3" id="KW-1185">Reference proteome</keyword>
<feature type="transmembrane region" description="Helical" evidence="1">
    <location>
        <begin position="87"/>
        <end position="105"/>
    </location>
</feature>
<evidence type="ECO:0000313" key="3">
    <source>
        <dbReference type="Proteomes" id="UP001497516"/>
    </source>
</evidence>
<name>A0AAV2D8S7_9ROSI</name>
<evidence type="ECO:0000256" key="1">
    <source>
        <dbReference type="SAM" id="Phobius"/>
    </source>
</evidence>
<dbReference type="AlphaFoldDB" id="A0AAV2D8S7"/>
<gene>
    <name evidence="2" type="ORF">LTRI10_LOCUS12431</name>
</gene>
<evidence type="ECO:0000313" key="2">
    <source>
        <dbReference type="EMBL" id="CAL1370253.1"/>
    </source>
</evidence>
<dbReference type="Proteomes" id="UP001497516">
    <property type="component" value="Chromosome 2"/>
</dbReference>
<keyword evidence="1" id="KW-0472">Membrane</keyword>
<keyword evidence="1" id="KW-0812">Transmembrane</keyword>
<evidence type="ECO:0008006" key="4">
    <source>
        <dbReference type="Google" id="ProtNLM"/>
    </source>
</evidence>
<organism evidence="2 3">
    <name type="scientific">Linum trigynum</name>
    <dbReference type="NCBI Taxonomy" id="586398"/>
    <lineage>
        <taxon>Eukaryota</taxon>
        <taxon>Viridiplantae</taxon>
        <taxon>Streptophyta</taxon>
        <taxon>Embryophyta</taxon>
        <taxon>Tracheophyta</taxon>
        <taxon>Spermatophyta</taxon>
        <taxon>Magnoliopsida</taxon>
        <taxon>eudicotyledons</taxon>
        <taxon>Gunneridae</taxon>
        <taxon>Pentapetalae</taxon>
        <taxon>rosids</taxon>
        <taxon>fabids</taxon>
        <taxon>Malpighiales</taxon>
        <taxon>Linaceae</taxon>
        <taxon>Linum</taxon>
    </lineage>
</organism>
<proteinExistence type="predicted"/>
<protein>
    <recommendedName>
        <fullName evidence="4">Transmembrane protein</fullName>
    </recommendedName>
</protein>